<sequence length="43" mass="5197">MLTIIITKTFIIMYNFNLTNNVQYYLKKLITYSTKNTLIYVIM</sequence>
<dbReference type="EMBL" id="MW221262">
    <property type="protein sequence ID" value="QQP22162.1"/>
    <property type="molecule type" value="Genomic_DNA"/>
</dbReference>
<accession>A0A7T8G531</accession>
<organism evidence="1">
    <name type="scientific">Thuricola similis</name>
    <dbReference type="NCBI Taxonomy" id="2784598"/>
    <lineage>
        <taxon>Eukaryota</taxon>
        <taxon>Sar</taxon>
        <taxon>Alveolata</taxon>
        <taxon>Ciliophora</taxon>
        <taxon>Intramacronucleata</taxon>
        <taxon>Oligohymenophorea</taxon>
        <taxon>Peritrichia</taxon>
        <taxon>Sessilida</taxon>
        <taxon>Vaginicolidae</taxon>
        <taxon>Thuricola</taxon>
    </lineage>
</organism>
<proteinExistence type="predicted"/>
<gene>
    <name evidence="1" type="ORF">TSIM_56</name>
</gene>
<keyword evidence="1" id="KW-0496">Mitochondrion</keyword>
<reference evidence="1" key="1">
    <citation type="submission" date="2020-11" db="EMBL/GenBank/DDBJ databases">
        <title>Combining integrative taxonomy and mitogenome sequencing of Thuricola similis Bock, 1963 (Peritrichia, Vaginicolidae) provides a full redescription of this poorly known ciliate and new insights into the evolutionary relationships among Oligohymenophorea subclasses.</title>
        <authorList>
            <person name="Liao W."/>
            <person name="Campello-Nunes P.H."/>
            <person name="Gammuto L."/>
            <person name="Viana T.A."/>
            <person name="de Oliveira Marchesini R."/>
            <person name="da Silva Pavia T."/>
            <person name="da Silva-Neto I.D."/>
            <person name="Modeo L."/>
            <person name="Petroni G."/>
        </authorList>
    </citation>
    <scope>NUCLEOTIDE SEQUENCE</scope>
    <source>
        <strain evidence="1">CUIT</strain>
    </source>
</reference>
<dbReference type="AlphaFoldDB" id="A0A7T8G531"/>
<geneLocation type="mitochondrion" evidence="1"/>
<evidence type="ECO:0000313" key="1">
    <source>
        <dbReference type="EMBL" id="QQP22162.1"/>
    </source>
</evidence>
<protein>
    <submittedName>
        <fullName evidence="1">Uncharacterized protein</fullName>
    </submittedName>
</protein>
<name>A0A7T8G531_9CILI</name>